<organism evidence="2 3">
    <name type="scientific">Hymenobacter ginkgonis</name>
    <dbReference type="NCBI Taxonomy" id="2682976"/>
    <lineage>
        <taxon>Bacteria</taxon>
        <taxon>Pseudomonadati</taxon>
        <taxon>Bacteroidota</taxon>
        <taxon>Cytophagia</taxon>
        <taxon>Cytophagales</taxon>
        <taxon>Hymenobacteraceae</taxon>
        <taxon>Hymenobacter</taxon>
    </lineage>
</organism>
<dbReference type="Proteomes" id="UP000441336">
    <property type="component" value="Unassembled WGS sequence"/>
</dbReference>
<dbReference type="Pfam" id="PF11188">
    <property type="entry name" value="DUF2975"/>
    <property type="match status" value="1"/>
</dbReference>
<feature type="transmembrane region" description="Helical" evidence="1">
    <location>
        <begin position="126"/>
        <end position="145"/>
    </location>
</feature>
<evidence type="ECO:0000313" key="3">
    <source>
        <dbReference type="Proteomes" id="UP000441336"/>
    </source>
</evidence>
<sequence>MARPFLLYTLRIAQALMWLALLSAGVLTLELAGRTYDVANAQEAEVRLRLDTFRPNLFRVWHDTQAGFEDGQQGRARTQRGPLPALPPTAGFELAADPHAPLLRYREPSAGKRAGLLALGALDDSLSVAGLVFLAGSSWLLLGLLREVASGRPFTAANGRRLLRLALLLFGLNLWHYVAYILVWALVPAYHVAELAQPLSHYVRLNTDELVPGFEVGFILLIIAAVYQQGVALSQEAELVI</sequence>
<keyword evidence="1" id="KW-1133">Transmembrane helix</keyword>
<dbReference type="InterPro" id="IPR021354">
    <property type="entry name" value="DUF2975"/>
</dbReference>
<gene>
    <name evidence="2" type="ORF">GO988_09760</name>
</gene>
<proteinExistence type="predicted"/>
<reference evidence="2 3" key="1">
    <citation type="submission" date="2019-12" db="EMBL/GenBank/DDBJ databases">
        <title>Hymenobacter sp. HMF4947 Genome sequencing and assembly.</title>
        <authorList>
            <person name="Kang H."/>
            <person name="Cha I."/>
            <person name="Kim H."/>
            <person name="Joh K."/>
        </authorList>
    </citation>
    <scope>NUCLEOTIDE SEQUENCE [LARGE SCALE GENOMIC DNA]</scope>
    <source>
        <strain evidence="2 3">HMF4947</strain>
    </source>
</reference>
<feature type="transmembrane region" description="Helical" evidence="1">
    <location>
        <begin position="210"/>
        <end position="227"/>
    </location>
</feature>
<feature type="transmembrane region" description="Helical" evidence="1">
    <location>
        <begin position="165"/>
        <end position="190"/>
    </location>
</feature>
<keyword evidence="3" id="KW-1185">Reference proteome</keyword>
<name>A0A7K1TDX0_9BACT</name>
<comment type="caution">
    <text evidence="2">The sequence shown here is derived from an EMBL/GenBank/DDBJ whole genome shotgun (WGS) entry which is preliminary data.</text>
</comment>
<keyword evidence="1" id="KW-0812">Transmembrane</keyword>
<dbReference type="RefSeq" id="WP_157564693.1">
    <property type="nucleotide sequence ID" value="NZ_WQKZ01000002.1"/>
</dbReference>
<dbReference type="AlphaFoldDB" id="A0A7K1TDX0"/>
<protein>
    <submittedName>
        <fullName evidence="2">DUF2975 domain-containing protein</fullName>
    </submittedName>
</protein>
<keyword evidence="1" id="KW-0472">Membrane</keyword>
<evidence type="ECO:0000313" key="2">
    <source>
        <dbReference type="EMBL" id="MVN76608.1"/>
    </source>
</evidence>
<accession>A0A7K1TDX0</accession>
<evidence type="ECO:0000256" key="1">
    <source>
        <dbReference type="SAM" id="Phobius"/>
    </source>
</evidence>
<dbReference type="EMBL" id="WQKZ01000002">
    <property type="protein sequence ID" value="MVN76608.1"/>
    <property type="molecule type" value="Genomic_DNA"/>
</dbReference>